<keyword evidence="9 13" id="KW-1133">Transmembrane helix</keyword>
<organism evidence="15 16">
    <name type="scientific">Paragonimus westermani</name>
    <dbReference type="NCBI Taxonomy" id="34504"/>
    <lineage>
        <taxon>Eukaryota</taxon>
        <taxon>Metazoa</taxon>
        <taxon>Spiralia</taxon>
        <taxon>Lophotrochozoa</taxon>
        <taxon>Platyhelminthes</taxon>
        <taxon>Trematoda</taxon>
        <taxon>Digenea</taxon>
        <taxon>Plagiorchiida</taxon>
        <taxon>Troglotremata</taxon>
        <taxon>Troglotrematidae</taxon>
        <taxon>Paragonimus</taxon>
    </lineage>
</organism>
<protein>
    <recommendedName>
        <fullName evidence="4">uridine/cytidine kinase</fullName>
        <ecNumber evidence="4">2.7.1.48</ecNumber>
    </recommendedName>
</protein>
<dbReference type="GO" id="GO:0005737">
    <property type="term" value="C:cytoplasm"/>
    <property type="evidence" value="ECO:0007669"/>
    <property type="project" value="UniProtKB-ARBA"/>
</dbReference>
<evidence type="ECO:0000256" key="5">
    <source>
        <dbReference type="ARBA" id="ARBA00022679"/>
    </source>
</evidence>
<dbReference type="GO" id="GO:0016020">
    <property type="term" value="C:membrane"/>
    <property type="evidence" value="ECO:0007669"/>
    <property type="project" value="UniProtKB-SubCell"/>
</dbReference>
<evidence type="ECO:0000256" key="2">
    <source>
        <dbReference type="ARBA" id="ARBA00004690"/>
    </source>
</evidence>
<dbReference type="InterPro" id="IPR000764">
    <property type="entry name" value="Uridine_kinase-like"/>
</dbReference>
<keyword evidence="10 13" id="KW-0472">Membrane</keyword>
<evidence type="ECO:0000259" key="14">
    <source>
        <dbReference type="Pfam" id="PF00485"/>
    </source>
</evidence>
<dbReference type="Gene3D" id="3.40.50.300">
    <property type="entry name" value="P-loop containing nucleotide triphosphate hydrolases"/>
    <property type="match status" value="1"/>
</dbReference>
<evidence type="ECO:0000313" key="15">
    <source>
        <dbReference type="EMBL" id="KAF8561348.1"/>
    </source>
</evidence>
<feature type="transmembrane region" description="Helical" evidence="13">
    <location>
        <begin position="88"/>
        <end position="109"/>
    </location>
</feature>
<feature type="transmembrane region" description="Helical" evidence="13">
    <location>
        <begin position="179"/>
        <end position="197"/>
    </location>
</feature>
<name>A0A8T0D3R1_9TREM</name>
<feature type="transmembrane region" description="Helical" evidence="13">
    <location>
        <begin position="121"/>
        <end position="143"/>
    </location>
</feature>
<dbReference type="Proteomes" id="UP000699462">
    <property type="component" value="Unassembled WGS sequence"/>
</dbReference>
<comment type="similarity">
    <text evidence="3">Belongs to the uridine kinase family.</text>
</comment>
<keyword evidence="5" id="KW-0808">Transferase</keyword>
<dbReference type="EMBL" id="JTDF01021812">
    <property type="protein sequence ID" value="KAF8561348.1"/>
    <property type="molecule type" value="Genomic_DNA"/>
</dbReference>
<dbReference type="OrthoDB" id="10257085at2759"/>
<dbReference type="GO" id="GO:0016192">
    <property type="term" value="P:vesicle-mediated transport"/>
    <property type="evidence" value="ECO:0007669"/>
    <property type="project" value="InterPro"/>
</dbReference>
<accession>A0A8T0D3R1</accession>
<feature type="transmembrane region" description="Helical" evidence="13">
    <location>
        <begin position="209"/>
        <end position="231"/>
    </location>
</feature>
<dbReference type="InterPro" id="IPR027417">
    <property type="entry name" value="P-loop_NTPase"/>
</dbReference>
<proteinExistence type="inferred from homology"/>
<sequence>MLNHLLSVPKPNGSLGLNKDLHNDDLLPEPLRKFLGSRTQNVNDQLGPPNDVTTDTLEVESQGRLASWFSQSDSDPLMPKGLSRRQRLMGFVVCLLVASLCLCLAVVFLPLLTTPFGIRKYALLHTLGSILMLASFSFLWGPWNYMKSLITLDRLPFTVLFFLSLFVALYAVLVWNSAVLAALAITAQLCLIFWQIITNIPGGRAGLGAMYVVLTDYHCARFYLIYCWFFGRLKMIVTKFSKPLLIGISGGAASGKTEACQKIKEVLCKKSNGKRAVILSLSTFYRELSSEERLLDERGDFDYAHPNSFDFKHLLNVLQKIKQREKVTIKPRDCTAHSNCPDVQEIPPDVDVVIVEGILTFYQEEIRDMFHLKIFIESDADTRLCRKVLSDVSGKGRSLELVLDTYFKYIKPAFEQFCLPTKKYADVILPRAPDNHVGVELITEHLIQLINEVPAYSTGHCVTRVRNQSESCLGTIRPH</sequence>
<dbReference type="AlphaFoldDB" id="A0A8T0D3R1"/>
<dbReference type="Pfam" id="PF00485">
    <property type="entry name" value="PRK"/>
    <property type="match status" value="1"/>
</dbReference>
<keyword evidence="8" id="KW-0418">Kinase</keyword>
<dbReference type="GO" id="GO:0005524">
    <property type="term" value="F:ATP binding"/>
    <property type="evidence" value="ECO:0007669"/>
    <property type="project" value="InterPro"/>
</dbReference>
<comment type="pathway">
    <text evidence="2">Pyrimidine metabolism; UMP biosynthesis via salvage pathway; UMP from uridine: step 1/1.</text>
</comment>
<evidence type="ECO:0000256" key="3">
    <source>
        <dbReference type="ARBA" id="ARBA00005408"/>
    </source>
</evidence>
<dbReference type="PANTHER" id="PTHR10285">
    <property type="entry name" value="URIDINE KINASE"/>
    <property type="match status" value="1"/>
</dbReference>
<keyword evidence="7" id="KW-0547">Nucleotide-binding</keyword>
<keyword evidence="6 13" id="KW-0812">Transmembrane</keyword>
<evidence type="ECO:0000256" key="13">
    <source>
        <dbReference type="SAM" id="Phobius"/>
    </source>
</evidence>
<reference evidence="15 16" key="1">
    <citation type="submission" date="2019-07" db="EMBL/GenBank/DDBJ databases">
        <title>Annotation for the trematode Paragonimus westermani.</title>
        <authorList>
            <person name="Choi Y.-J."/>
        </authorList>
    </citation>
    <scope>NUCLEOTIDE SEQUENCE [LARGE SCALE GENOMIC DNA]</scope>
    <source>
        <strain evidence="15">180907_Pwestermani</strain>
    </source>
</reference>
<evidence type="ECO:0000256" key="8">
    <source>
        <dbReference type="ARBA" id="ARBA00022777"/>
    </source>
</evidence>
<evidence type="ECO:0000256" key="7">
    <source>
        <dbReference type="ARBA" id="ARBA00022741"/>
    </source>
</evidence>
<evidence type="ECO:0000313" key="16">
    <source>
        <dbReference type="Proteomes" id="UP000699462"/>
    </source>
</evidence>
<dbReference type="PRINTS" id="PR00988">
    <property type="entry name" value="URIDINKINASE"/>
</dbReference>
<dbReference type="GO" id="GO:0012505">
    <property type="term" value="C:endomembrane system"/>
    <property type="evidence" value="ECO:0007669"/>
    <property type="project" value="UniProtKB-ARBA"/>
</dbReference>
<evidence type="ECO:0000256" key="12">
    <source>
        <dbReference type="ARBA" id="ARBA00048909"/>
    </source>
</evidence>
<keyword evidence="16" id="KW-1185">Reference proteome</keyword>
<evidence type="ECO:0000256" key="1">
    <source>
        <dbReference type="ARBA" id="ARBA00004141"/>
    </source>
</evidence>
<dbReference type="InterPro" id="IPR007305">
    <property type="entry name" value="Vesicle_transpt_Got1/SFT2"/>
</dbReference>
<evidence type="ECO:0000256" key="4">
    <source>
        <dbReference type="ARBA" id="ARBA00012137"/>
    </source>
</evidence>
<gene>
    <name evidence="15" type="ORF">P879_11139</name>
</gene>
<dbReference type="EC" id="2.7.1.48" evidence="4"/>
<dbReference type="InterPro" id="IPR006083">
    <property type="entry name" value="PRK/URK"/>
</dbReference>
<evidence type="ECO:0000256" key="9">
    <source>
        <dbReference type="ARBA" id="ARBA00022989"/>
    </source>
</evidence>
<feature type="domain" description="Phosphoribulokinase/uridine kinase" evidence="14">
    <location>
        <begin position="245"/>
        <end position="437"/>
    </location>
</feature>
<comment type="caution">
    <text evidence="15">The sequence shown here is derived from an EMBL/GenBank/DDBJ whole genome shotgun (WGS) entry which is preliminary data.</text>
</comment>
<comment type="catalytic activity">
    <reaction evidence="12">
        <text>uridine + ATP = UMP + ADP + H(+)</text>
        <dbReference type="Rhea" id="RHEA:16825"/>
        <dbReference type="ChEBI" id="CHEBI:15378"/>
        <dbReference type="ChEBI" id="CHEBI:16704"/>
        <dbReference type="ChEBI" id="CHEBI:30616"/>
        <dbReference type="ChEBI" id="CHEBI:57865"/>
        <dbReference type="ChEBI" id="CHEBI:456216"/>
        <dbReference type="EC" id="2.7.1.48"/>
    </reaction>
</comment>
<comment type="subcellular location">
    <subcellularLocation>
        <location evidence="1">Membrane</location>
        <topology evidence="1">Multi-pass membrane protein</topology>
    </subcellularLocation>
</comment>
<dbReference type="SUPFAM" id="SSF52540">
    <property type="entry name" value="P-loop containing nucleoside triphosphate hydrolases"/>
    <property type="match status" value="1"/>
</dbReference>
<feature type="transmembrane region" description="Helical" evidence="13">
    <location>
        <begin position="155"/>
        <end position="173"/>
    </location>
</feature>
<evidence type="ECO:0000256" key="10">
    <source>
        <dbReference type="ARBA" id="ARBA00023136"/>
    </source>
</evidence>
<dbReference type="GO" id="GO:0004849">
    <property type="term" value="F:uridine kinase activity"/>
    <property type="evidence" value="ECO:0007669"/>
    <property type="project" value="UniProtKB-EC"/>
</dbReference>
<dbReference type="Pfam" id="PF04178">
    <property type="entry name" value="Got1"/>
    <property type="match status" value="1"/>
</dbReference>
<dbReference type="CDD" id="cd02023">
    <property type="entry name" value="UMPK"/>
    <property type="match status" value="1"/>
</dbReference>
<evidence type="ECO:0000256" key="6">
    <source>
        <dbReference type="ARBA" id="ARBA00022692"/>
    </source>
</evidence>
<comment type="catalytic activity">
    <reaction evidence="11">
        <text>cytidine + ATP = CMP + ADP + H(+)</text>
        <dbReference type="Rhea" id="RHEA:24674"/>
        <dbReference type="ChEBI" id="CHEBI:15378"/>
        <dbReference type="ChEBI" id="CHEBI:17562"/>
        <dbReference type="ChEBI" id="CHEBI:30616"/>
        <dbReference type="ChEBI" id="CHEBI:60377"/>
        <dbReference type="ChEBI" id="CHEBI:456216"/>
        <dbReference type="EC" id="2.7.1.48"/>
    </reaction>
</comment>
<evidence type="ECO:0000256" key="11">
    <source>
        <dbReference type="ARBA" id="ARBA00047436"/>
    </source>
</evidence>